<reference evidence="1 2" key="1">
    <citation type="submission" date="2016-11" db="EMBL/GenBank/DDBJ databases">
        <title>Comparative genomics of co-occurring bacteria in distinct bioleaching systems unravels niche-specific adaptation.</title>
        <authorList>
            <person name="Zhang X."/>
            <person name="Liu X."/>
            <person name="Yin H."/>
        </authorList>
    </citation>
    <scope>NUCLEOTIDE SEQUENCE [LARGE SCALE GENOMIC DNA]</scope>
    <source>
        <strain evidence="1 2">DX</strain>
    </source>
</reference>
<dbReference type="AlphaFoldDB" id="A0A1V3SYD4"/>
<comment type="caution">
    <text evidence="1">The sequence shown here is derived from an EMBL/GenBank/DDBJ whole genome shotgun (WGS) entry which is preliminary data.</text>
</comment>
<name>A0A1V3SYD4_9BACT</name>
<accession>A0A1V3SYD4</accession>
<proteinExistence type="predicted"/>
<evidence type="ECO:0000313" key="1">
    <source>
        <dbReference type="EMBL" id="OOH75191.1"/>
    </source>
</evidence>
<sequence>MTDISGPFSRPRIPLFPESFLVTHLRHSKIAKPPSFHKQRKRLITGTCFRTSPGICNKAGTGQAPVFFLLARISKCPGVCLSCAKVRWKNEINRSIPSFGDAESSVTEKTGSRMNPSRLIMIK</sequence>
<dbReference type="Proteomes" id="UP000188586">
    <property type="component" value="Unassembled WGS sequence"/>
</dbReference>
<gene>
    <name evidence="1" type="ORF">BOX24_01315</name>
</gene>
<protein>
    <submittedName>
        <fullName evidence="1">Uncharacterized protein</fullName>
    </submittedName>
</protein>
<organism evidence="1 2">
    <name type="scientific">Leptospirillum ferriphilum</name>
    <dbReference type="NCBI Taxonomy" id="178606"/>
    <lineage>
        <taxon>Bacteria</taxon>
        <taxon>Pseudomonadati</taxon>
        <taxon>Nitrospirota</taxon>
        <taxon>Nitrospiria</taxon>
        <taxon>Nitrospirales</taxon>
        <taxon>Nitrospiraceae</taxon>
        <taxon>Leptospirillum</taxon>
    </lineage>
</organism>
<dbReference type="EMBL" id="MPOJ01000002">
    <property type="protein sequence ID" value="OOH75191.1"/>
    <property type="molecule type" value="Genomic_DNA"/>
</dbReference>
<evidence type="ECO:0000313" key="2">
    <source>
        <dbReference type="Proteomes" id="UP000188586"/>
    </source>
</evidence>